<keyword evidence="6 8" id="KW-0057">Aromatic amino acid biosynthesis</keyword>
<evidence type="ECO:0000256" key="7">
    <source>
        <dbReference type="ARBA" id="ARBA00047508"/>
    </source>
</evidence>
<dbReference type="AlphaFoldDB" id="A0A5C6E588"/>
<dbReference type="Gene3D" id="3.20.20.70">
    <property type="entry name" value="Aldolase class I"/>
    <property type="match status" value="1"/>
</dbReference>
<keyword evidence="11" id="KW-1185">Reference proteome</keyword>
<evidence type="ECO:0000259" key="9">
    <source>
        <dbReference type="Pfam" id="PF00793"/>
    </source>
</evidence>
<reference evidence="10 11" key="1">
    <citation type="submission" date="2019-02" db="EMBL/GenBank/DDBJ databases">
        <title>Deep-cultivation of Planctomycetes and their phenomic and genomic characterization uncovers novel biology.</title>
        <authorList>
            <person name="Wiegand S."/>
            <person name="Jogler M."/>
            <person name="Boedeker C."/>
            <person name="Pinto D."/>
            <person name="Vollmers J."/>
            <person name="Rivas-Marin E."/>
            <person name="Kohn T."/>
            <person name="Peeters S.H."/>
            <person name="Heuer A."/>
            <person name="Rast P."/>
            <person name="Oberbeckmann S."/>
            <person name="Bunk B."/>
            <person name="Jeske O."/>
            <person name="Meyerdierks A."/>
            <person name="Storesund J.E."/>
            <person name="Kallscheuer N."/>
            <person name="Luecker S."/>
            <person name="Lage O.M."/>
            <person name="Pohl T."/>
            <person name="Merkel B.J."/>
            <person name="Hornburger P."/>
            <person name="Mueller R.-W."/>
            <person name="Bruemmer F."/>
            <person name="Labrenz M."/>
            <person name="Spormann A.M."/>
            <person name="Op Den Camp H."/>
            <person name="Overmann J."/>
            <person name="Amann R."/>
            <person name="Jetten M.S.M."/>
            <person name="Mascher T."/>
            <person name="Medema M.H."/>
            <person name="Devos D.P."/>
            <person name="Kaster A.-K."/>
            <person name="Ovreas L."/>
            <person name="Rohde M."/>
            <person name="Galperin M.Y."/>
            <person name="Jogler C."/>
        </authorList>
    </citation>
    <scope>NUCLEOTIDE SEQUENCE [LARGE SCALE GENOMIC DNA]</scope>
    <source>
        <strain evidence="10 11">Q31b</strain>
    </source>
</reference>
<dbReference type="EC" id="2.5.1.54" evidence="8"/>
<dbReference type="GO" id="GO:0005737">
    <property type="term" value="C:cytoplasm"/>
    <property type="evidence" value="ECO:0007669"/>
    <property type="project" value="TreeGrafter"/>
</dbReference>
<comment type="pathway">
    <text evidence="2 8">Metabolic intermediate biosynthesis; chorismate biosynthesis; chorismate from D-erythrose 4-phosphate and phosphoenolpyruvate: step 1/7.</text>
</comment>
<protein>
    <recommendedName>
        <fullName evidence="8">Phospho-2-dehydro-3-deoxyheptonate aldolase</fullName>
        <ecNumber evidence="8">2.5.1.54</ecNumber>
    </recommendedName>
</protein>
<dbReference type="InterPro" id="IPR006219">
    <property type="entry name" value="DAHP_synth_1"/>
</dbReference>
<evidence type="ECO:0000256" key="8">
    <source>
        <dbReference type="PIRNR" id="PIRNR001361"/>
    </source>
</evidence>
<dbReference type="InterPro" id="IPR013785">
    <property type="entry name" value="Aldolase_TIM"/>
</dbReference>
<comment type="similarity">
    <text evidence="3 8">Belongs to the class-I DAHP synthase family.</text>
</comment>
<dbReference type="NCBIfam" id="NF009396">
    <property type="entry name" value="PRK12756.1"/>
    <property type="match status" value="1"/>
</dbReference>
<dbReference type="EMBL" id="SJPY01000002">
    <property type="protein sequence ID" value="TWU44020.1"/>
    <property type="molecule type" value="Genomic_DNA"/>
</dbReference>
<dbReference type="PIRSF" id="PIRSF001361">
    <property type="entry name" value="DAHP_synthase"/>
    <property type="match status" value="1"/>
</dbReference>
<dbReference type="NCBIfam" id="NF009395">
    <property type="entry name" value="PRK12755.1"/>
    <property type="match status" value="1"/>
</dbReference>
<dbReference type="PANTHER" id="PTHR21225:SF12">
    <property type="entry name" value="PHOSPHO-2-DEHYDRO-3-DEOXYHEPTONATE ALDOLASE, TYROSINE-INHIBITED"/>
    <property type="match status" value="1"/>
</dbReference>
<evidence type="ECO:0000256" key="5">
    <source>
        <dbReference type="ARBA" id="ARBA00022679"/>
    </source>
</evidence>
<dbReference type="SUPFAM" id="SSF51569">
    <property type="entry name" value="Aldolase"/>
    <property type="match status" value="1"/>
</dbReference>
<evidence type="ECO:0000256" key="1">
    <source>
        <dbReference type="ARBA" id="ARBA00003726"/>
    </source>
</evidence>
<dbReference type="GO" id="GO:0008652">
    <property type="term" value="P:amino acid biosynthetic process"/>
    <property type="evidence" value="ECO:0007669"/>
    <property type="project" value="UniProtKB-KW"/>
</dbReference>
<dbReference type="UniPathway" id="UPA00053">
    <property type="reaction ID" value="UER00084"/>
</dbReference>
<dbReference type="Pfam" id="PF00793">
    <property type="entry name" value="DAHP_synth_1"/>
    <property type="match status" value="1"/>
</dbReference>
<name>A0A5C6E588_9BACT</name>
<evidence type="ECO:0000256" key="4">
    <source>
        <dbReference type="ARBA" id="ARBA00022605"/>
    </source>
</evidence>
<dbReference type="InterPro" id="IPR006218">
    <property type="entry name" value="DAHP1/KDSA"/>
</dbReference>
<keyword evidence="4 8" id="KW-0028">Amino-acid biosynthesis</keyword>
<organism evidence="10 11">
    <name type="scientific">Novipirellula aureliae</name>
    <dbReference type="NCBI Taxonomy" id="2527966"/>
    <lineage>
        <taxon>Bacteria</taxon>
        <taxon>Pseudomonadati</taxon>
        <taxon>Planctomycetota</taxon>
        <taxon>Planctomycetia</taxon>
        <taxon>Pirellulales</taxon>
        <taxon>Pirellulaceae</taxon>
        <taxon>Novipirellula</taxon>
    </lineage>
</organism>
<evidence type="ECO:0000313" key="11">
    <source>
        <dbReference type="Proteomes" id="UP000315471"/>
    </source>
</evidence>
<dbReference type="GO" id="GO:0009423">
    <property type="term" value="P:chorismate biosynthetic process"/>
    <property type="evidence" value="ECO:0007669"/>
    <property type="project" value="UniProtKB-UniPathway"/>
</dbReference>
<keyword evidence="5 8" id="KW-0808">Transferase</keyword>
<dbReference type="NCBIfam" id="TIGR00034">
    <property type="entry name" value="aroFGH"/>
    <property type="match status" value="1"/>
</dbReference>
<comment type="function">
    <text evidence="1 8">Stereospecific condensation of phosphoenolpyruvate (PEP) and D-erythrose-4-phosphate (E4P) giving rise to 3-deoxy-D-arabino-heptulosonate-7-phosphate (DAHP).</text>
</comment>
<gene>
    <name evidence="10" type="primary">aroG</name>
    <name evidence="10" type="ORF">Q31b_15550</name>
</gene>
<comment type="catalytic activity">
    <reaction evidence="7 8">
        <text>D-erythrose 4-phosphate + phosphoenolpyruvate + H2O = 7-phospho-2-dehydro-3-deoxy-D-arabino-heptonate + phosphate</text>
        <dbReference type="Rhea" id="RHEA:14717"/>
        <dbReference type="ChEBI" id="CHEBI:15377"/>
        <dbReference type="ChEBI" id="CHEBI:16897"/>
        <dbReference type="ChEBI" id="CHEBI:43474"/>
        <dbReference type="ChEBI" id="CHEBI:58394"/>
        <dbReference type="ChEBI" id="CHEBI:58702"/>
        <dbReference type="EC" id="2.5.1.54"/>
    </reaction>
</comment>
<evidence type="ECO:0000313" key="10">
    <source>
        <dbReference type="EMBL" id="TWU44020.1"/>
    </source>
</evidence>
<dbReference type="Proteomes" id="UP000315471">
    <property type="component" value="Unassembled WGS sequence"/>
</dbReference>
<evidence type="ECO:0000256" key="6">
    <source>
        <dbReference type="ARBA" id="ARBA00023141"/>
    </source>
</evidence>
<accession>A0A5C6E588</accession>
<evidence type="ECO:0000256" key="3">
    <source>
        <dbReference type="ARBA" id="ARBA00007985"/>
    </source>
</evidence>
<dbReference type="GO" id="GO:0003849">
    <property type="term" value="F:3-deoxy-7-phosphoheptulonate synthase activity"/>
    <property type="evidence" value="ECO:0007669"/>
    <property type="project" value="UniProtKB-EC"/>
</dbReference>
<dbReference type="FunFam" id="3.20.20.70:FF:000005">
    <property type="entry name" value="Phospho-2-dehydro-3-deoxyheptonate aldolase"/>
    <property type="match status" value="1"/>
</dbReference>
<sequence>MSLPHCSWINESKQKYMPEKLMPEDTASPHNEMANNQMPATDDLRIAAMMTLMPPNELMKEFPVEREVAAIVANARDGIKRILEEEDDRLVVVVGPCSIHDPEAAMEYARLLVEQQQKYRDQLLIVMRVYFEKPRTTVGWKGLINDPGLDGSFEINRGLRTARGLLRDINSLGLPTGTEFLDLISPQYVADLVGWGAIGARTTESQGHRELASGLSCPVGFKNGTSGNVQIAVDAICSAKNPHRFLSVTKEGRSAIFATKGNADCHIILRGGAHTNYDAASMDEASALLEKANLSPRIMIDTSHANSRKKHTRQHYVCRDICSQVSDGDHRIMGVMVESNLVAGRQDLDSKELVHGKSVTDACIGWDETVVVLQELNDSVINRRSAGEPLI</sequence>
<dbReference type="PANTHER" id="PTHR21225">
    <property type="entry name" value="PHOSPHO-2-DEHYDRO-3-DEOXYHEPTONATE ALDOLASE DAHP SYNTHETASE"/>
    <property type="match status" value="1"/>
</dbReference>
<evidence type="ECO:0000256" key="2">
    <source>
        <dbReference type="ARBA" id="ARBA00004688"/>
    </source>
</evidence>
<proteinExistence type="inferred from homology"/>
<comment type="caution">
    <text evidence="10">The sequence shown here is derived from an EMBL/GenBank/DDBJ whole genome shotgun (WGS) entry which is preliminary data.</text>
</comment>
<dbReference type="GO" id="GO:0009073">
    <property type="term" value="P:aromatic amino acid family biosynthetic process"/>
    <property type="evidence" value="ECO:0007669"/>
    <property type="project" value="UniProtKB-KW"/>
</dbReference>
<feature type="domain" description="DAHP synthetase I/KDSA" evidence="9">
    <location>
        <begin position="81"/>
        <end position="372"/>
    </location>
</feature>
<dbReference type="GO" id="GO:0042802">
    <property type="term" value="F:identical protein binding"/>
    <property type="evidence" value="ECO:0007669"/>
    <property type="project" value="UniProtKB-ARBA"/>
</dbReference>